<dbReference type="InterPro" id="IPR031851">
    <property type="entry name" value="DUF4750"/>
</dbReference>
<dbReference type="AlphaFoldDB" id="A0A5P1FH72"/>
<keyword evidence="3" id="KW-1185">Reference proteome</keyword>
<sequence>METYESNGFRSWWEFAVVFLLRPLLAIVFVFSIILFSWFVAWKTVLVHVPLVQEIFGLRKKAVKPKPLTRHRLSRFYNSNNSLRFDL</sequence>
<proteinExistence type="predicted"/>
<accession>A0A5P1FH72</accession>
<dbReference type="OMA" id="FLISSGW"/>
<dbReference type="EMBL" id="CM007382">
    <property type="protein sequence ID" value="ONK77452.1"/>
    <property type="molecule type" value="Genomic_DNA"/>
</dbReference>
<name>A0A5P1FH72_ASPOF</name>
<evidence type="ECO:0000313" key="2">
    <source>
        <dbReference type="EMBL" id="ONK77452.1"/>
    </source>
</evidence>
<evidence type="ECO:0000256" key="1">
    <source>
        <dbReference type="SAM" id="Phobius"/>
    </source>
</evidence>
<organism evidence="2 3">
    <name type="scientific">Asparagus officinalis</name>
    <name type="common">Garden asparagus</name>
    <dbReference type="NCBI Taxonomy" id="4686"/>
    <lineage>
        <taxon>Eukaryota</taxon>
        <taxon>Viridiplantae</taxon>
        <taxon>Streptophyta</taxon>
        <taxon>Embryophyta</taxon>
        <taxon>Tracheophyta</taxon>
        <taxon>Spermatophyta</taxon>
        <taxon>Magnoliopsida</taxon>
        <taxon>Liliopsida</taxon>
        <taxon>Asparagales</taxon>
        <taxon>Asparagaceae</taxon>
        <taxon>Asparagoideae</taxon>
        <taxon>Asparagus</taxon>
    </lineage>
</organism>
<dbReference type="Gramene" id="ONK77452">
    <property type="protein sequence ID" value="ONK77452"/>
    <property type="gene ID" value="A4U43_C02F6670"/>
</dbReference>
<gene>
    <name evidence="2" type="ORF">A4U43_C02F6670</name>
</gene>
<keyword evidence="1" id="KW-1133">Transmembrane helix</keyword>
<evidence type="ECO:0000313" key="3">
    <source>
        <dbReference type="Proteomes" id="UP000243459"/>
    </source>
</evidence>
<feature type="transmembrane region" description="Helical" evidence="1">
    <location>
        <begin position="20"/>
        <end position="41"/>
    </location>
</feature>
<dbReference type="PANTHER" id="PTHR37192:SF2">
    <property type="entry name" value="TRANSMEMBRANE PROTEIN"/>
    <property type="match status" value="1"/>
</dbReference>
<keyword evidence="1" id="KW-0472">Membrane</keyword>
<reference evidence="3" key="1">
    <citation type="journal article" date="2017" name="Nat. Commun.">
        <title>The asparagus genome sheds light on the origin and evolution of a young Y chromosome.</title>
        <authorList>
            <person name="Harkess A."/>
            <person name="Zhou J."/>
            <person name="Xu C."/>
            <person name="Bowers J.E."/>
            <person name="Van der Hulst R."/>
            <person name="Ayyampalayam S."/>
            <person name="Mercati F."/>
            <person name="Riccardi P."/>
            <person name="McKain M.R."/>
            <person name="Kakrana A."/>
            <person name="Tang H."/>
            <person name="Ray J."/>
            <person name="Groenendijk J."/>
            <person name="Arikit S."/>
            <person name="Mathioni S.M."/>
            <person name="Nakano M."/>
            <person name="Shan H."/>
            <person name="Telgmann-Rauber A."/>
            <person name="Kanno A."/>
            <person name="Yue Z."/>
            <person name="Chen H."/>
            <person name="Li W."/>
            <person name="Chen Y."/>
            <person name="Xu X."/>
            <person name="Zhang Y."/>
            <person name="Luo S."/>
            <person name="Chen H."/>
            <person name="Gao J."/>
            <person name="Mao Z."/>
            <person name="Pires J.C."/>
            <person name="Luo M."/>
            <person name="Kudrna D."/>
            <person name="Wing R.A."/>
            <person name="Meyers B.C."/>
            <person name="Yi K."/>
            <person name="Kong H."/>
            <person name="Lavrijsen P."/>
            <person name="Sunseri F."/>
            <person name="Falavigna A."/>
            <person name="Ye Y."/>
            <person name="Leebens-Mack J.H."/>
            <person name="Chen G."/>
        </authorList>
    </citation>
    <scope>NUCLEOTIDE SEQUENCE [LARGE SCALE GENOMIC DNA]</scope>
    <source>
        <strain evidence="3">cv. DH0086</strain>
    </source>
</reference>
<keyword evidence="1" id="KW-0812">Transmembrane</keyword>
<protein>
    <submittedName>
        <fullName evidence="2">Uncharacterized protein</fullName>
    </submittedName>
</protein>
<dbReference type="PANTHER" id="PTHR37192">
    <property type="entry name" value="TRANSMEMBRANE PROTEIN"/>
    <property type="match status" value="1"/>
</dbReference>
<dbReference type="Proteomes" id="UP000243459">
    <property type="component" value="Chromosome 2"/>
</dbReference>
<dbReference type="Pfam" id="PF15938">
    <property type="entry name" value="DUF4750"/>
    <property type="match status" value="1"/>
</dbReference>